<evidence type="ECO:0000256" key="4">
    <source>
        <dbReference type="ARBA" id="ARBA00023136"/>
    </source>
</evidence>
<dbReference type="PANTHER" id="PTHR33048:SF157">
    <property type="entry name" value="INTEGRAL MEMBRANE PROTEIN"/>
    <property type="match status" value="1"/>
</dbReference>
<proteinExistence type="inferred from homology"/>
<evidence type="ECO:0000256" key="3">
    <source>
        <dbReference type="ARBA" id="ARBA00022989"/>
    </source>
</evidence>
<feature type="transmembrane region" description="Helical" evidence="7">
    <location>
        <begin position="44"/>
        <end position="63"/>
    </location>
</feature>
<sequence length="370" mass="39902">MASLQIHADLAIASGAVFIPVCTTSVALRFYARKMKGVGFGADDWLIAGALIFMAGLGVTIIAEVGLKQLGYAAPSAADSVGKPDANIAFWPGELLQVPAMGLIKLSLLFFYRRVFTKSVARTFNIVSWVVIFIVITWTVSFFFSLVFICGTDFDAYWQSTVIEKAHCVDTSKLHNAFAISDVVTDFIIICLPMPMIWSLHLNTRRKLGLVAIFSMGALTIAASLMRMVVFIQATSVNYDPNADFEFICTAGLYWSMIEAGLGVLAACLPAQYGLFNSRGVQSIVNSVQSAISLRSLRSQTQRTSPGASGYVGSKTEPWAGASDTQHITAHAEGVGENDIHLEEGMKKGILVTNSISSHQEPIGAPRQAS</sequence>
<evidence type="ECO:0000256" key="2">
    <source>
        <dbReference type="ARBA" id="ARBA00022692"/>
    </source>
</evidence>
<dbReference type="InterPro" id="IPR049326">
    <property type="entry name" value="Rhodopsin_dom_fungi"/>
</dbReference>
<gene>
    <name evidence="9" type="ORF">HYFRA_00003851</name>
</gene>
<feature type="transmembrane region" description="Helical" evidence="7">
    <location>
        <begin position="177"/>
        <end position="198"/>
    </location>
</feature>
<dbReference type="Proteomes" id="UP000696280">
    <property type="component" value="Unassembled WGS sequence"/>
</dbReference>
<keyword evidence="10" id="KW-1185">Reference proteome</keyword>
<feature type="transmembrane region" description="Helical" evidence="7">
    <location>
        <begin position="124"/>
        <end position="149"/>
    </location>
</feature>
<dbReference type="GO" id="GO:0016020">
    <property type="term" value="C:membrane"/>
    <property type="evidence" value="ECO:0007669"/>
    <property type="project" value="UniProtKB-SubCell"/>
</dbReference>
<keyword evidence="2 7" id="KW-0812">Transmembrane</keyword>
<feature type="transmembrane region" description="Helical" evidence="7">
    <location>
        <begin position="252"/>
        <end position="276"/>
    </location>
</feature>
<keyword evidence="4 7" id="KW-0472">Membrane</keyword>
<comment type="caution">
    <text evidence="9">The sequence shown here is derived from an EMBL/GenBank/DDBJ whole genome shotgun (WGS) entry which is preliminary data.</text>
</comment>
<feature type="transmembrane region" description="Helical" evidence="7">
    <location>
        <begin position="95"/>
        <end position="112"/>
    </location>
</feature>
<dbReference type="Pfam" id="PF20684">
    <property type="entry name" value="Fung_rhodopsin"/>
    <property type="match status" value="1"/>
</dbReference>
<reference evidence="9" key="1">
    <citation type="submission" date="2021-07" db="EMBL/GenBank/DDBJ databases">
        <authorList>
            <person name="Durling M."/>
        </authorList>
    </citation>
    <scope>NUCLEOTIDE SEQUENCE</scope>
</reference>
<organism evidence="9 10">
    <name type="scientific">Hymenoscyphus fraxineus</name>
    <dbReference type="NCBI Taxonomy" id="746836"/>
    <lineage>
        <taxon>Eukaryota</taxon>
        <taxon>Fungi</taxon>
        <taxon>Dikarya</taxon>
        <taxon>Ascomycota</taxon>
        <taxon>Pezizomycotina</taxon>
        <taxon>Leotiomycetes</taxon>
        <taxon>Helotiales</taxon>
        <taxon>Helotiaceae</taxon>
        <taxon>Hymenoscyphus</taxon>
    </lineage>
</organism>
<feature type="domain" description="Rhodopsin" evidence="8">
    <location>
        <begin position="28"/>
        <end position="276"/>
    </location>
</feature>
<feature type="transmembrane region" description="Helical" evidence="7">
    <location>
        <begin position="210"/>
        <end position="232"/>
    </location>
</feature>
<dbReference type="InterPro" id="IPR052337">
    <property type="entry name" value="SAT4-like"/>
</dbReference>
<name>A0A9N9PR39_9HELO</name>
<evidence type="ECO:0000256" key="5">
    <source>
        <dbReference type="ARBA" id="ARBA00038359"/>
    </source>
</evidence>
<evidence type="ECO:0000313" key="9">
    <source>
        <dbReference type="EMBL" id="CAG8956466.1"/>
    </source>
</evidence>
<comment type="subcellular location">
    <subcellularLocation>
        <location evidence="1">Membrane</location>
        <topology evidence="1">Multi-pass membrane protein</topology>
    </subcellularLocation>
</comment>
<evidence type="ECO:0000256" key="7">
    <source>
        <dbReference type="SAM" id="Phobius"/>
    </source>
</evidence>
<dbReference type="AlphaFoldDB" id="A0A9N9PR39"/>
<dbReference type="OrthoDB" id="5393606at2759"/>
<dbReference type="EMBL" id="CAJVRL010000070">
    <property type="protein sequence ID" value="CAG8956466.1"/>
    <property type="molecule type" value="Genomic_DNA"/>
</dbReference>
<protein>
    <recommendedName>
        <fullName evidence="8">Rhodopsin domain-containing protein</fullName>
    </recommendedName>
</protein>
<evidence type="ECO:0000313" key="10">
    <source>
        <dbReference type="Proteomes" id="UP000696280"/>
    </source>
</evidence>
<evidence type="ECO:0000256" key="1">
    <source>
        <dbReference type="ARBA" id="ARBA00004141"/>
    </source>
</evidence>
<feature type="transmembrane region" description="Helical" evidence="7">
    <location>
        <begin position="12"/>
        <end position="32"/>
    </location>
</feature>
<accession>A0A9N9PR39</accession>
<evidence type="ECO:0000256" key="6">
    <source>
        <dbReference type="SAM" id="MobiDB-lite"/>
    </source>
</evidence>
<comment type="similarity">
    <text evidence="5">Belongs to the SAT4 family.</text>
</comment>
<keyword evidence="3 7" id="KW-1133">Transmembrane helix</keyword>
<evidence type="ECO:0000259" key="8">
    <source>
        <dbReference type="Pfam" id="PF20684"/>
    </source>
</evidence>
<dbReference type="PANTHER" id="PTHR33048">
    <property type="entry name" value="PTH11-LIKE INTEGRAL MEMBRANE PROTEIN (AFU_ORTHOLOGUE AFUA_5G11245)"/>
    <property type="match status" value="1"/>
</dbReference>
<feature type="region of interest" description="Disordered" evidence="6">
    <location>
        <begin position="299"/>
        <end position="318"/>
    </location>
</feature>